<dbReference type="GO" id="GO:0022857">
    <property type="term" value="F:transmembrane transporter activity"/>
    <property type="evidence" value="ECO:0007669"/>
    <property type="project" value="InterPro"/>
</dbReference>
<keyword evidence="4 6" id="KW-1133">Transmembrane helix</keyword>
<dbReference type="AlphaFoldDB" id="X1VQE8"/>
<name>X1VQE8_9ZZZZ</name>
<dbReference type="Pfam" id="PF02653">
    <property type="entry name" value="BPD_transp_2"/>
    <property type="match status" value="1"/>
</dbReference>
<comment type="subcellular location">
    <subcellularLocation>
        <location evidence="1">Cell membrane</location>
        <topology evidence="1">Multi-pass membrane protein</topology>
    </subcellularLocation>
</comment>
<evidence type="ECO:0000256" key="1">
    <source>
        <dbReference type="ARBA" id="ARBA00004651"/>
    </source>
</evidence>
<evidence type="ECO:0000256" key="4">
    <source>
        <dbReference type="ARBA" id="ARBA00022989"/>
    </source>
</evidence>
<proteinExistence type="predicted"/>
<evidence type="ECO:0000256" key="2">
    <source>
        <dbReference type="ARBA" id="ARBA00022475"/>
    </source>
</evidence>
<keyword evidence="2" id="KW-1003">Cell membrane</keyword>
<dbReference type="InterPro" id="IPR001851">
    <property type="entry name" value="ABC_transp_permease"/>
</dbReference>
<evidence type="ECO:0000256" key="6">
    <source>
        <dbReference type="SAM" id="Phobius"/>
    </source>
</evidence>
<evidence type="ECO:0000256" key="3">
    <source>
        <dbReference type="ARBA" id="ARBA00022692"/>
    </source>
</evidence>
<sequence>MPAQSLWGIAVAVFLWFILNRHTFGEHILFIGDNEEVAKVMGVNVITTKIKLFVFTGIISAFAGVLLTLEMINFWTTQGAGLLLPTIAAVFIGGTSIAGGYGT</sequence>
<reference evidence="7" key="1">
    <citation type="journal article" date="2014" name="Front. Microbiol.">
        <title>High frequency of phylogenetically diverse reductive dehalogenase-homologous genes in deep subseafloor sedimentary metagenomes.</title>
        <authorList>
            <person name="Kawai M."/>
            <person name="Futagami T."/>
            <person name="Toyoda A."/>
            <person name="Takaki Y."/>
            <person name="Nishi S."/>
            <person name="Hori S."/>
            <person name="Arai W."/>
            <person name="Tsubouchi T."/>
            <person name="Morono Y."/>
            <person name="Uchiyama I."/>
            <person name="Ito T."/>
            <person name="Fujiyama A."/>
            <person name="Inagaki F."/>
            <person name="Takami H."/>
        </authorList>
    </citation>
    <scope>NUCLEOTIDE SEQUENCE</scope>
    <source>
        <strain evidence="7">Expedition CK06-06</strain>
    </source>
</reference>
<evidence type="ECO:0000256" key="5">
    <source>
        <dbReference type="ARBA" id="ARBA00023136"/>
    </source>
</evidence>
<protein>
    <submittedName>
        <fullName evidence="7">Uncharacterized protein</fullName>
    </submittedName>
</protein>
<dbReference type="GO" id="GO:0005886">
    <property type="term" value="C:plasma membrane"/>
    <property type="evidence" value="ECO:0007669"/>
    <property type="project" value="UniProtKB-SubCell"/>
</dbReference>
<comment type="caution">
    <text evidence="7">The sequence shown here is derived from an EMBL/GenBank/DDBJ whole genome shotgun (WGS) entry which is preliminary data.</text>
</comment>
<feature type="non-terminal residue" evidence="7">
    <location>
        <position position="103"/>
    </location>
</feature>
<accession>X1VQE8</accession>
<feature type="transmembrane region" description="Helical" evidence="6">
    <location>
        <begin position="49"/>
        <end position="69"/>
    </location>
</feature>
<evidence type="ECO:0000313" key="7">
    <source>
        <dbReference type="EMBL" id="GAJ22477.1"/>
    </source>
</evidence>
<feature type="transmembrane region" description="Helical" evidence="6">
    <location>
        <begin position="81"/>
        <end position="101"/>
    </location>
</feature>
<keyword evidence="5 6" id="KW-0472">Membrane</keyword>
<dbReference type="PANTHER" id="PTHR32196">
    <property type="entry name" value="ABC TRANSPORTER PERMEASE PROTEIN YPHD-RELATED-RELATED"/>
    <property type="match status" value="1"/>
</dbReference>
<dbReference type="EMBL" id="BARW01038398">
    <property type="protein sequence ID" value="GAJ22477.1"/>
    <property type="molecule type" value="Genomic_DNA"/>
</dbReference>
<keyword evidence="3 6" id="KW-0812">Transmembrane</keyword>
<organism evidence="7">
    <name type="scientific">marine sediment metagenome</name>
    <dbReference type="NCBI Taxonomy" id="412755"/>
    <lineage>
        <taxon>unclassified sequences</taxon>
        <taxon>metagenomes</taxon>
        <taxon>ecological metagenomes</taxon>
    </lineage>
</organism>
<gene>
    <name evidence="7" type="ORF">S12H4_58948</name>
</gene>